<evidence type="ECO:0000313" key="12">
    <source>
        <dbReference type="Ensembl" id="ENSCHIP00010010523.1"/>
    </source>
</evidence>
<dbReference type="CDD" id="cd03243">
    <property type="entry name" value="ABC_MutS_homologs"/>
    <property type="match status" value="1"/>
</dbReference>
<dbReference type="InterPro" id="IPR036678">
    <property type="entry name" value="MutS_con_dom_sf"/>
</dbReference>
<dbReference type="GO" id="GO:0005524">
    <property type="term" value="F:ATP binding"/>
    <property type="evidence" value="ECO:0007669"/>
    <property type="project" value="UniProtKB-KW"/>
</dbReference>
<evidence type="ECO:0000256" key="9">
    <source>
        <dbReference type="ARBA" id="ARBA00063901"/>
    </source>
</evidence>
<evidence type="ECO:0000256" key="1">
    <source>
        <dbReference type="ARBA" id="ARBA00004286"/>
    </source>
</evidence>
<dbReference type="InterPro" id="IPR045076">
    <property type="entry name" value="MutS"/>
</dbReference>
<dbReference type="PIRSF" id="PIRSF005813">
    <property type="entry name" value="MSH2"/>
    <property type="match status" value="1"/>
</dbReference>
<dbReference type="InterPro" id="IPR007860">
    <property type="entry name" value="DNA_mmatch_repair_MutS_con_dom"/>
</dbReference>
<dbReference type="SUPFAM" id="SSF53150">
    <property type="entry name" value="DNA repair protein MutS, domain II"/>
    <property type="match status" value="1"/>
</dbReference>
<organism evidence="12">
    <name type="scientific">Capra hircus</name>
    <name type="common">Goat</name>
    <dbReference type="NCBI Taxonomy" id="9925"/>
    <lineage>
        <taxon>Eukaryota</taxon>
        <taxon>Metazoa</taxon>
        <taxon>Chordata</taxon>
        <taxon>Craniata</taxon>
        <taxon>Vertebrata</taxon>
        <taxon>Euteleostomi</taxon>
        <taxon>Mammalia</taxon>
        <taxon>Eutheria</taxon>
        <taxon>Laurasiatheria</taxon>
        <taxon>Artiodactyla</taxon>
        <taxon>Ruminantia</taxon>
        <taxon>Pecora</taxon>
        <taxon>Bovidae</taxon>
        <taxon>Caprinae</taxon>
        <taxon>Capra</taxon>
    </lineage>
</organism>
<dbReference type="SUPFAM" id="SSF48334">
    <property type="entry name" value="DNA repair protein MutS, domain III"/>
    <property type="match status" value="1"/>
</dbReference>
<dbReference type="Pfam" id="PF05188">
    <property type="entry name" value="MutS_II"/>
    <property type="match status" value="1"/>
</dbReference>
<evidence type="ECO:0000256" key="7">
    <source>
        <dbReference type="ARBA" id="ARBA00023254"/>
    </source>
</evidence>
<keyword evidence="5" id="KW-0067">ATP-binding</keyword>
<dbReference type="FunFam" id="3.40.50.300:FF:000870">
    <property type="entry name" value="MutS protein homolog 4"/>
    <property type="match status" value="1"/>
</dbReference>
<dbReference type="FunFam" id="1.10.1420.10:FF:000013">
    <property type="entry name" value="mutS protein homolog 4"/>
    <property type="match status" value="1"/>
</dbReference>
<dbReference type="Pfam" id="PF05190">
    <property type="entry name" value="MutS_IV"/>
    <property type="match status" value="1"/>
</dbReference>
<dbReference type="SMART" id="SM00533">
    <property type="entry name" value="MUTSd"/>
    <property type="match status" value="1"/>
</dbReference>
<keyword evidence="4" id="KW-0547">Nucleotide-binding</keyword>
<accession>A0A8C2NUQ1</accession>
<dbReference type="GO" id="GO:0005694">
    <property type="term" value="C:chromosome"/>
    <property type="evidence" value="ECO:0007669"/>
    <property type="project" value="UniProtKB-SubCell"/>
</dbReference>
<comment type="subcellular location">
    <subcellularLocation>
        <location evidence="1">Chromosome</location>
    </subcellularLocation>
</comment>
<sequence length="804" mass="90762">MLGTSSSSVRDSSYPQILKSPLCAGNPQRSGCKSWTPQMGYSATSSSAVSAHSPSVIVAVVEGRGLARGMASIDLKSPQIVLSQFADNTTYAKVITKLKILSPLEIIMSNTACVVGNSTKLFTLITENFKNVNFTTIQRKYFNETKGLEYIEQLCIAEFNTVLMEVQSKYYCLAAVAALLKYVEFIQNSVYAPKSLKICFQGSEQTAMIDASSAQNLELLINNQDSRNNHTLFGVLNYTKTPGGSRRLRSNILEPLVDVETISMRLDCVQELLQDEELFFGLQSVIARFLDTEQLLSVLVQIPKQDTVNAAESKITNLIYLKHTLELVDPLKVIYIIKKCSTLLVKEMFGIILDKIKTVINDDARYMKGCLNMRTQKCYAVRSNINEFLDIARRTYTEIVDDIAGMITQLAEKYSLPLRTSFSSARGFFIQMTTDCTVLPNDQLPSEFIKVHFRILVRKLFFTSADLIKMNERCQESLREIYHMTYMIVCKLLSEIYEHIHCLYKLSDTVSMLDMLLSFAHACTLSDYGRISVEKPVANNTYITEGSNFFIITGPNMSGKSTYLKQIALCQIMAQIGSYVPAEYSSFRIAEQIFTRISTDDDIETNSSTFMKEMKEIAYILHNANDKSLILIDELGRGTNSEEGIGICYAVCEHLLSLKAFTLFATHFLELCQIDGLYPNVENMHFEVQHNTSRNKEAILYTYKLSKGLTEEKNYGLKAAEVSSLPPSIVLDAKDITTRITRQILQNQRSTPEMERQRAVYHLATRLVQTARNSQLDPDSLRTYLSNLKKKYEADFQDSGKTEE</sequence>
<evidence type="ECO:0000256" key="8">
    <source>
        <dbReference type="ARBA" id="ARBA00056984"/>
    </source>
</evidence>
<dbReference type="InterPro" id="IPR007696">
    <property type="entry name" value="DNA_mismatch_repair_MutS_core"/>
</dbReference>
<comment type="subunit">
    <text evidence="9">Heterooligomer of MSH4 and MSH5.</text>
</comment>
<dbReference type="InterPro" id="IPR036187">
    <property type="entry name" value="DNA_mismatch_repair_MutS_sf"/>
</dbReference>
<protein>
    <recommendedName>
        <fullName evidence="10">MutS protein homolog 4</fullName>
    </recommendedName>
</protein>
<dbReference type="GO" id="GO:0030983">
    <property type="term" value="F:mismatched DNA binding"/>
    <property type="evidence" value="ECO:0007669"/>
    <property type="project" value="InterPro"/>
</dbReference>
<name>A0A8C2NUQ1_CAPHI</name>
<dbReference type="Gene3D" id="3.30.420.110">
    <property type="entry name" value="MutS, connector domain"/>
    <property type="match status" value="1"/>
</dbReference>
<dbReference type="PANTHER" id="PTHR11361:SF21">
    <property type="entry name" value="MUTS PROTEIN HOMOLOG 4"/>
    <property type="match status" value="1"/>
</dbReference>
<dbReference type="InterPro" id="IPR007861">
    <property type="entry name" value="DNA_mismatch_repair_MutS_clamp"/>
</dbReference>
<keyword evidence="6" id="KW-0238">DNA-binding</keyword>
<reference evidence="12" key="2">
    <citation type="submission" date="2025-08" db="UniProtKB">
        <authorList>
            <consortium name="Ensembl"/>
        </authorList>
    </citation>
    <scope>IDENTIFICATION</scope>
</reference>
<dbReference type="InterPro" id="IPR000432">
    <property type="entry name" value="DNA_mismatch_repair_MutS_C"/>
</dbReference>
<dbReference type="Ensembl" id="ENSCHIT00010014932.1">
    <property type="protein sequence ID" value="ENSCHIP00010010523.1"/>
    <property type="gene ID" value="ENSCHIG00010007850.1"/>
</dbReference>
<dbReference type="GO" id="GO:0007131">
    <property type="term" value="P:reciprocal meiotic recombination"/>
    <property type="evidence" value="ECO:0007669"/>
    <property type="project" value="TreeGrafter"/>
</dbReference>
<dbReference type="Pfam" id="PF00488">
    <property type="entry name" value="MutS_V"/>
    <property type="match status" value="1"/>
</dbReference>
<comment type="function">
    <text evidence="8">Involved in meiotic recombination. Required for reciprocal recombination and proper segregation of homologous chromosomes at meiosis.</text>
</comment>
<proteinExistence type="inferred from homology"/>
<dbReference type="InterPro" id="IPR011184">
    <property type="entry name" value="DNA_mismatch_repair_Msh2"/>
</dbReference>
<evidence type="ECO:0000256" key="3">
    <source>
        <dbReference type="ARBA" id="ARBA00022454"/>
    </source>
</evidence>
<dbReference type="Gene3D" id="3.40.50.300">
    <property type="entry name" value="P-loop containing nucleotide triphosphate hydrolases"/>
    <property type="match status" value="1"/>
</dbReference>
<dbReference type="FunFam" id="1.10.1420.10:FF:000016">
    <property type="entry name" value="mutS protein homolog 4"/>
    <property type="match status" value="1"/>
</dbReference>
<dbReference type="InterPro" id="IPR027417">
    <property type="entry name" value="P-loop_NTPase"/>
</dbReference>
<dbReference type="Gene3D" id="1.10.1420.10">
    <property type="match status" value="2"/>
</dbReference>
<reference evidence="12" key="1">
    <citation type="submission" date="2019-03" db="EMBL/GenBank/DDBJ databases">
        <title>Genome sequencing and reference-guided assembly of Black Bengal Goat (Capra hircus).</title>
        <authorList>
            <person name="Siddiki A.Z."/>
            <person name="Baten A."/>
            <person name="Billah M."/>
            <person name="Alam M.A.U."/>
            <person name="Shawrob K.S.M."/>
            <person name="Saha S."/>
            <person name="Chowdhury M."/>
            <person name="Rahman A.H."/>
            <person name="Stear M."/>
            <person name="Miah G."/>
            <person name="Das G.B."/>
            <person name="Hossain M.M."/>
            <person name="Kumkum M."/>
            <person name="Islam M.S."/>
            <person name="Mollah A.M."/>
            <person name="Ahsan A."/>
            <person name="Tusar F."/>
            <person name="Khan M.K.I."/>
        </authorList>
    </citation>
    <scope>NUCLEOTIDE SEQUENCE [LARGE SCALE GENOMIC DNA]</scope>
</reference>
<dbReference type="GO" id="GO:0006298">
    <property type="term" value="P:mismatch repair"/>
    <property type="evidence" value="ECO:0007669"/>
    <property type="project" value="InterPro"/>
</dbReference>
<keyword evidence="3" id="KW-0158">Chromosome</keyword>
<keyword evidence="7" id="KW-0469">Meiosis</keyword>
<dbReference type="PANTHER" id="PTHR11361">
    <property type="entry name" value="DNA MISMATCH REPAIR PROTEIN MUTS FAMILY MEMBER"/>
    <property type="match status" value="1"/>
</dbReference>
<dbReference type="GO" id="GO:0140664">
    <property type="term" value="F:ATP-dependent DNA damage sensor activity"/>
    <property type="evidence" value="ECO:0007669"/>
    <property type="project" value="InterPro"/>
</dbReference>
<dbReference type="SUPFAM" id="SSF52540">
    <property type="entry name" value="P-loop containing nucleoside triphosphate hydrolases"/>
    <property type="match status" value="1"/>
</dbReference>
<evidence type="ECO:0000256" key="4">
    <source>
        <dbReference type="ARBA" id="ARBA00022741"/>
    </source>
</evidence>
<evidence type="ECO:0000256" key="10">
    <source>
        <dbReference type="ARBA" id="ARBA00071132"/>
    </source>
</evidence>
<dbReference type="SMART" id="SM00534">
    <property type="entry name" value="MUTSac"/>
    <property type="match status" value="1"/>
</dbReference>
<dbReference type="AlphaFoldDB" id="A0A8C2NUQ1"/>
<evidence type="ECO:0000256" key="6">
    <source>
        <dbReference type="ARBA" id="ARBA00023125"/>
    </source>
</evidence>
<evidence type="ECO:0000259" key="11">
    <source>
        <dbReference type="PROSITE" id="PS00486"/>
    </source>
</evidence>
<dbReference type="PROSITE" id="PS00486">
    <property type="entry name" value="DNA_MISMATCH_REPAIR_2"/>
    <property type="match status" value="1"/>
</dbReference>
<dbReference type="Pfam" id="PF05192">
    <property type="entry name" value="MutS_III"/>
    <property type="match status" value="1"/>
</dbReference>
<dbReference type="FunFam" id="3.30.420.110:FF:000003">
    <property type="entry name" value="mutS protein homolog 4"/>
    <property type="match status" value="1"/>
</dbReference>
<dbReference type="GO" id="GO:0005634">
    <property type="term" value="C:nucleus"/>
    <property type="evidence" value="ECO:0007669"/>
    <property type="project" value="TreeGrafter"/>
</dbReference>
<feature type="domain" description="DNA mismatch repair proteins mutS family" evidence="11">
    <location>
        <begin position="628"/>
        <end position="644"/>
    </location>
</feature>
<evidence type="ECO:0000256" key="2">
    <source>
        <dbReference type="ARBA" id="ARBA00006271"/>
    </source>
</evidence>
<comment type="similarity">
    <text evidence="2">Belongs to the DNA mismatch repair MutS family.</text>
</comment>
<evidence type="ECO:0000256" key="5">
    <source>
        <dbReference type="ARBA" id="ARBA00022840"/>
    </source>
</evidence>